<organism evidence="2 3">
    <name type="scientific">Saxophila tyrrhenica</name>
    <dbReference type="NCBI Taxonomy" id="1690608"/>
    <lineage>
        <taxon>Eukaryota</taxon>
        <taxon>Fungi</taxon>
        <taxon>Dikarya</taxon>
        <taxon>Ascomycota</taxon>
        <taxon>Pezizomycotina</taxon>
        <taxon>Dothideomycetes</taxon>
        <taxon>Dothideomycetidae</taxon>
        <taxon>Mycosphaerellales</taxon>
        <taxon>Extremaceae</taxon>
        <taxon>Saxophila</taxon>
    </lineage>
</organism>
<feature type="region of interest" description="Disordered" evidence="1">
    <location>
        <begin position="1"/>
        <end position="155"/>
    </location>
</feature>
<evidence type="ECO:0000256" key="1">
    <source>
        <dbReference type="SAM" id="MobiDB-lite"/>
    </source>
</evidence>
<dbReference type="AlphaFoldDB" id="A0AAV9PC42"/>
<gene>
    <name evidence="2" type="ORF">LTR77_005169</name>
</gene>
<reference evidence="2 3" key="1">
    <citation type="submission" date="2023-08" db="EMBL/GenBank/DDBJ databases">
        <title>Black Yeasts Isolated from many extreme environments.</title>
        <authorList>
            <person name="Coleine C."/>
            <person name="Stajich J.E."/>
            <person name="Selbmann L."/>
        </authorList>
    </citation>
    <scope>NUCLEOTIDE SEQUENCE [LARGE SCALE GENOMIC DNA]</scope>
    <source>
        <strain evidence="2 3">CCFEE 5935</strain>
    </source>
</reference>
<feature type="compositionally biased region" description="Polar residues" evidence="1">
    <location>
        <begin position="1"/>
        <end position="23"/>
    </location>
</feature>
<feature type="compositionally biased region" description="Low complexity" evidence="1">
    <location>
        <begin position="24"/>
        <end position="34"/>
    </location>
</feature>
<dbReference type="EMBL" id="JAVRRT010000007">
    <property type="protein sequence ID" value="KAK5170581.1"/>
    <property type="molecule type" value="Genomic_DNA"/>
</dbReference>
<evidence type="ECO:0000313" key="2">
    <source>
        <dbReference type="EMBL" id="KAK5170581.1"/>
    </source>
</evidence>
<dbReference type="RefSeq" id="XP_064659779.1">
    <property type="nucleotide sequence ID" value="XM_064802418.1"/>
</dbReference>
<comment type="caution">
    <text evidence="2">The sequence shown here is derived from an EMBL/GenBank/DDBJ whole genome shotgun (WGS) entry which is preliminary data.</text>
</comment>
<feature type="compositionally biased region" description="Low complexity" evidence="1">
    <location>
        <begin position="88"/>
        <end position="99"/>
    </location>
</feature>
<sequence length="304" mass="31307">MARQTNNSRQTGQSNTVQSGGVTKSSSKAGPAKKAGTRKNPPRAAAAKTASEATGTSKAAAKPKAPKKAAAKPKAPKKAAAKPKAPKKAAAAPKSTARSTRARKAAKGTQGNSDVAEDTGNDNQEAGAATGAAESTAQAGPASAAGTSDQEDDADAAADCNVEIATDEFYAAQGVGPDFETEIPFDYQGGQASLRMTLRVHHDPHFSARLGYVARLYLVQTPVSDATACPPLMSRVEQIGYIHAWRIEKPTASGRNAGGTDRVDQFLATHPKQMHESGKEAAWCLQALYTPAGAVQPNTGAGQT</sequence>
<protein>
    <submittedName>
        <fullName evidence="2">Uncharacterized protein</fullName>
    </submittedName>
</protein>
<proteinExistence type="predicted"/>
<feature type="compositionally biased region" description="Basic residues" evidence="1">
    <location>
        <begin position="64"/>
        <end position="87"/>
    </location>
</feature>
<dbReference type="Proteomes" id="UP001337655">
    <property type="component" value="Unassembled WGS sequence"/>
</dbReference>
<name>A0AAV9PC42_9PEZI</name>
<feature type="compositionally biased region" description="Low complexity" evidence="1">
    <location>
        <begin position="44"/>
        <end position="63"/>
    </location>
</feature>
<dbReference type="GeneID" id="89926513"/>
<accession>A0AAV9PC42</accession>
<feature type="compositionally biased region" description="Low complexity" evidence="1">
    <location>
        <begin position="124"/>
        <end position="139"/>
    </location>
</feature>
<keyword evidence="3" id="KW-1185">Reference proteome</keyword>
<evidence type="ECO:0000313" key="3">
    <source>
        <dbReference type="Proteomes" id="UP001337655"/>
    </source>
</evidence>